<name>A0ABN7BBR7_9HEMI</name>
<evidence type="ECO:0000256" key="2">
    <source>
        <dbReference type="ARBA" id="ARBA00023242"/>
    </source>
</evidence>
<dbReference type="EMBL" id="AP028921">
    <property type="protein sequence ID" value="BET01816.1"/>
    <property type="molecule type" value="Genomic_DNA"/>
</dbReference>
<sequence>MQDAFSRNMFSISDLSNPRYNGHVQVSSLGKSAGGKRDRKGCTKGKIEAIMKNNPSRPKFCLTGPIKKLTAPVGTNTVFYPSNHTIKSEDQSSQEDPYTFTEPEPQPPSVYHHQQTSTTASVPAKKPVQSSSKLFNMVCTDRTRTDGARVPVKAIKPEAPKTPKAPAESAAKKSSSTASGSGAKRKKVEHSSVGTTTMPIIGLSPGHKKVFDTPHHQVLKRDPNNVIIPAKRVQRKSTWQRERNSKHELLERIYCHQNDLNQYKRDLYPLGLEVSDSDSDDSDGATLSEKYMFAGNDDLPREQRVEATRVQLRRRLAQTLRGLKVSDEPSSDLLSAVVAAARKFPNATAAILDPSLSKKSPPVKKGARFLLTGEKCSYDDCQTQALPATRHCFRHILYNVDQRLFSHCTGPGVDSVQCNWPAFDVRHDQPLCYLHSLHHEPTSLGASESRHRKASKKSRMPGSSRNSKRNNKKRKKPAPALPPPALPAPSTLAPAPATPMVPVPTQTSLDDIRNMPMLSDAIEPTPSSSSSLDGMNPLMPTPILIEPSSMHTLPSHVSTEDIVEEVPEEVLAIANLDPTELANQAARLLEDQDLHILNQISTDAFNDLFTDKNGEYEPTREETEELERALEAVDNDVRSLERMSRTYPLMNPLLNLPLDPMALLDDPAIAGGPFTPFQNGLSTTDISHS</sequence>
<reference evidence="5 6" key="1">
    <citation type="submission" date="2023-09" db="EMBL/GenBank/DDBJ databases">
        <title>Nesidiocoris tenuis whole genome shotgun sequence.</title>
        <authorList>
            <person name="Shibata T."/>
            <person name="Shimoda M."/>
            <person name="Kobayashi T."/>
            <person name="Uehara T."/>
        </authorList>
    </citation>
    <scope>NUCLEOTIDE SEQUENCE [LARGE SCALE GENOMIC DNA]</scope>
    <source>
        <strain evidence="5 6">Japan</strain>
    </source>
</reference>
<evidence type="ECO:0000259" key="4">
    <source>
        <dbReference type="Pfam" id="PF13891"/>
    </source>
</evidence>
<keyword evidence="2" id="KW-0539">Nucleus</keyword>
<dbReference type="InterPro" id="IPR025927">
    <property type="entry name" value="Znf_KANL2-like"/>
</dbReference>
<dbReference type="Proteomes" id="UP001307889">
    <property type="component" value="Chromosome 13"/>
</dbReference>
<comment type="subcellular location">
    <subcellularLocation>
        <location evidence="1">Nucleus</location>
    </subcellularLocation>
</comment>
<accession>A0ABN7BBR7</accession>
<dbReference type="PANTHER" id="PTHR16198">
    <property type="match status" value="1"/>
</dbReference>
<evidence type="ECO:0000256" key="3">
    <source>
        <dbReference type="SAM" id="MobiDB-lite"/>
    </source>
</evidence>
<protein>
    <submittedName>
        <fullName evidence="5">INO80 complex subunit D</fullName>
    </submittedName>
</protein>
<feature type="domain" description="KANL2-like probable zinc-finger" evidence="4">
    <location>
        <begin position="376"/>
        <end position="436"/>
    </location>
</feature>
<feature type="compositionally biased region" description="Low complexity" evidence="3">
    <location>
        <begin position="162"/>
        <end position="182"/>
    </location>
</feature>
<feature type="region of interest" description="Disordered" evidence="3">
    <location>
        <begin position="442"/>
        <end position="504"/>
    </location>
</feature>
<organism evidence="5 6">
    <name type="scientific">Nesidiocoris tenuis</name>
    <dbReference type="NCBI Taxonomy" id="355587"/>
    <lineage>
        <taxon>Eukaryota</taxon>
        <taxon>Metazoa</taxon>
        <taxon>Ecdysozoa</taxon>
        <taxon>Arthropoda</taxon>
        <taxon>Hexapoda</taxon>
        <taxon>Insecta</taxon>
        <taxon>Pterygota</taxon>
        <taxon>Neoptera</taxon>
        <taxon>Paraneoptera</taxon>
        <taxon>Hemiptera</taxon>
        <taxon>Heteroptera</taxon>
        <taxon>Panheteroptera</taxon>
        <taxon>Cimicomorpha</taxon>
        <taxon>Miridae</taxon>
        <taxon>Dicyphina</taxon>
        <taxon>Nesidiocoris</taxon>
    </lineage>
</organism>
<evidence type="ECO:0000256" key="1">
    <source>
        <dbReference type="ARBA" id="ARBA00004123"/>
    </source>
</evidence>
<feature type="compositionally biased region" description="Polar residues" evidence="3">
    <location>
        <begin position="112"/>
        <end position="121"/>
    </location>
</feature>
<feature type="compositionally biased region" description="Basic residues" evidence="3">
    <location>
        <begin position="466"/>
        <end position="477"/>
    </location>
</feature>
<proteinExistence type="predicted"/>
<feature type="region of interest" description="Disordered" evidence="3">
    <location>
        <begin position="82"/>
        <end position="206"/>
    </location>
</feature>
<keyword evidence="6" id="KW-1185">Reference proteome</keyword>
<evidence type="ECO:0000313" key="6">
    <source>
        <dbReference type="Proteomes" id="UP001307889"/>
    </source>
</evidence>
<gene>
    <name evidence="5" type="ORF">NTJ_14634</name>
</gene>
<feature type="compositionally biased region" description="Basic residues" evidence="3">
    <location>
        <begin position="450"/>
        <end position="459"/>
    </location>
</feature>
<evidence type="ECO:0000313" key="5">
    <source>
        <dbReference type="EMBL" id="BET01816.1"/>
    </source>
</evidence>
<dbReference type="PANTHER" id="PTHR16198:SF2">
    <property type="entry name" value="INO80 COMPLEX SUBUNIT D"/>
    <property type="match status" value="1"/>
</dbReference>
<dbReference type="Pfam" id="PF13891">
    <property type="entry name" value="zf-C3HC3H_KANSL2"/>
    <property type="match status" value="1"/>
</dbReference>